<proteinExistence type="predicted"/>
<dbReference type="PANTHER" id="PTHR15904">
    <property type="entry name" value="FAM13"/>
    <property type="match status" value="1"/>
</dbReference>
<name>A0A8J6DME5_GALPY</name>
<comment type="caution">
    <text evidence="2">The sequence shown here is derived from an EMBL/GenBank/DDBJ whole genome shotgun (WGS) entry which is preliminary data.</text>
</comment>
<evidence type="ECO:0000313" key="2">
    <source>
        <dbReference type="EMBL" id="KAG8511613.1"/>
    </source>
</evidence>
<dbReference type="EMBL" id="JAGFMF010011827">
    <property type="protein sequence ID" value="KAG8511613.1"/>
    <property type="molecule type" value="Genomic_DNA"/>
</dbReference>
<feature type="compositionally biased region" description="Basic and acidic residues" evidence="1">
    <location>
        <begin position="60"/>
        <end position="71"/>
    </location>
</feature>
<feature type="region of interest" description="Disordered" evidence="1">
    <location>
        <begin position="31"/>
        <end position="78"/>
    </location>
</feature>
<feature type="non-terminal residue" evidence="2">
    <location>
        <position position="1"/>
    </location>
</feature>
<feature type="compositionally biased region" description="Low complexity" evidence="1">
    <location>
        <begin position="43"/>
        <end position="53"/>
    </location>
</feature>
<evidence type="ECO:0000313" key="3">
    <source>
        <dbReference type="Proteomes" id="UP000700334"/>
    </source>
</evidence>
<accession>A0A8J6DME5</accession>
<feature type="region of interest" description="Disordered" evidence="1">
    <location>
        <begin position="102"/>
        <end position="137"/>
    </location>
</feature>
<feature type="compositionally biased region" description="Polar residues" evidence="1">
    <location>
        <begin position="120"/>
        <end position="130"/>
    </location>
</feature>
<keyword evidence="3" id="KW-1185">Reference proteome</keyword>
<dbReference type="InterPro" id="IPR039102">
    <property type="entry name" value="FAM13"/>
</dbReference>
<gene>
    <name evidence="2" type="ORF">J0S82_000863</name>
</gene>
<dbReference type="PANTHER" id="PTHR15904:SF18">
    <property type="entry name" value="PROTEIN FAM13A"/>
    <property type="match status" value="1"/>
</dbReference>
<reference evidence="2" key="1">
    <citation type="journal article" date="2021" name="Evol. Appl.">
        <title>The genome of the Pyrenean desman and the effects of bottlenecks and inbreeding on the genomic landscape of an endangered species.</title>
        <authorList>
            <person name="Escoda L."/>
            <person name="Castresana J."/>
        </authorList>
    </citation>
    <scope>NUCLEOTIDE SEQUENCE</scope>
    <source>
        <strain evidence="2">IBE-C5619</strain>
    </source>
</reference>
<sequence length="137" mass="15122">AINSTACLILCSRLLERTIRSAVEQHLFDVNTSGGQNSEDTESGTLSSSTTSARQRRRQSKEQDDVLHGRDLGLVNKENIPSGFSSLDDCMLNVQEVEKLHENSSSFIGESGKPKRQKSSTKLSELNENQDGLLVRE</sequence>
<organism evidence="2 3">
    <name type="scientific">Galemys pyrenaicus</name>
    <name type="common">Iberian desman</name>
    <name type="synonym">Pyrenean desman</name>
    <dbReference type="NCBI Taxonomy" id="202257"/>
    <lineage>
        <taxon>Eukaryota</taxon>
        <taxon>Metazoa</taxon>
        <taxon>Chordata</taxon>
        <taxon>Craniata</taxon>
        <taxon>Vertebrata</taxon>
        <taxon>Euteleostomi</taxon>
        <taxon>Mammalia</taxon>
        <taxon>Eutheria</taxon>
        <taxon>Laurasiatheria</taxon>
        <taxon>Eulipotyphla</taxon>
        <taxon>Talpidae</taxon>
        <taxon>Galemys</taxon>
    </lineage>
</organism>
<dbReference type="OrthoDB" id="9044001at2759"/>
<protein>
    <submittedName>
        <fullName evidence="2">Protein FAM13A</fullName>
    </submittedName>
</protein>
<evidence type="ECO:0000256" key="1">
    <source>
        <dbReference type="SAM" id="MobiDB-lite"/>
    </source>
</evidence>
<dbReference type="AlphaFoldDB" id="A0A8J6DME5"/>
<dbReference type="Proteomes" id="UP000700334">
    <property type="component" value="Unassembled WGS sequence"/>
</dbReference>